<evidence type="ECO:0000313" key="2">
    <source>
        <dbReference type="EMBL" id="KAA8880472.1"/>
    </source>
</evidence>
<evidence type="ECO:0000313" key="3">
    <source>
        <dbReference type="Proteomes" id="UP000323876"/>
    </source>
</evidence>
<keyword evidence="1" id="KW-0732">Signal</keyword>
<sequence>MMRGILKVAAMSILPMVTIAMSAGPASADPVHFDAAHADVGPGCAGTVNAEVSASQGQQAREFADFIDSSARVTVNFAPDAANNPFGSLSATPGGGNDCQVTTTVTMSNLDSGASITETKTTEHDGHYGWNAAFFTLPGSGRVAVQVSTNPSPSELVIDVPAPY</sequence>
<gene>
    <name evidence="2" type="ORF">F3087_40880</name>
</gene>
<organism evidence="2 3">
    <name type="scientific">Nocardia colli</name>
    <dbReference type="NCBI Taxonomy" id="2545717"/>
    <lineage>
        <taxon>Bacteria</taxon>
        <taxon>Bacillati</taxon>
        <taxon>Actinomycetota</taxon>
        <taxon>Actinomycetes</taxon>
        <taxon>Mycobacteriales</taxon>
        <taxon>Nocardiaceae</taxon>
        <taxon>Nocardia</taxon>
    </lineage>
</organism>
<dbReference type="RefSeq" id="WP_150407553.1">
    <property type="nucleotide sequence ID" value="NZ_VXLC01000033.1"/>
</dbReference>
<evidence type="ECO:0000256" key="1">
    <source>
        <dbReference type="SAM" id="SignalP"/>
    </source>
</evidence>
<reference evidence="2 3" key="1">
    <citation type="submission" date="2019-09" db="EMBL/GenBank/DDBJ databases">
        <authorList>
            <person name="Wang X."/>
        </authorList>
    </citation>
    <scope>NUCLEOTIDE SEQUENCE [LARGE SCALE GENOMIC DNA]</scope>
    <source>
        <strain evidence="2 3">CICC 11023</strain>
    </source>
</reference>
<dbReference type="Proteomes" id="UP000323876">
    <property type="component" value="Unassembled WGS sequence"/>
</dbReference>
<keyword evidence="3" id="KW-1185">Reference proteome</keyword>
<proteinExistence type="predicted"/>
<evidence type="ECO:0008006" key="4">
    <source>
        <dbReference type="Google" id="ProtNLM"/>
    </source>
</evidence>
<feature type="chain" id="PRO_5024449581" description="Secreted protein" evidence="1">
    <location>
        <begin position="29"/>
        <end position="164"/>
    </location>
</feature>
<dbReference type="AlphaFoldDB" id="A0A5N0DTR9"/>
<feature type="signal peptide" evidence="1">
    <location>
        <begin position="1"/>
        <end position="28"/>
    </location>
</feature>
<dbReference type="EMBL" id="VXLC01000033">
    <property type="protein sequence ID" value="KAA8880472.1"/>
    <property type="molecule type" value="Genomic_DNA"/>
</dbReference>
<dbReference type="OrthoDB" id="4553396at2"/>
<name>A0A5N0DTR9_9NOCA</name>
<protein>
    <recommendedName>
        <fullName evidence="4">Secreted protein</fullName>
    </recommendedName>
</protein>
<accession>A0A5N0DTR9</accession>
<comment type="caution">
    <text evidence="2">The sequence shown here is derived from an EMBL/GenBank/DDBJ whole genome shotgun (WGS) entry which is preliminary data.</text>
</comment>